<feature type="compositionally biased region" description="Low complexity" evidence="1">
    <location>
        <begin position="37"/>
        <end position="49"/>
    </location>
</feature>
<protein>
    <submittedName>
        <fullName evidence="2">Uncharacterized protein</fullName>
    </submittedName>
</protein>
<reference evidence="2 3" key="1">
    <citation type="journal article" date="2017" name="Int. J. Syst. Evol. Microbiol.">
        <title>Mycobacterium talmoniae sp. nov., a slowly growing mycobacterium isolated from human respiratory samples.</title>
        <authorList>
            <person name="Davidson R.M."/>
            <person name="DeGroote M.A."/>
            <person name="Marola J.L."/>
            <person name="Buss S."/>
            <person name="Jones V."/>
            <person name="McNeil M.R."/>
            <person name="Freifeld A.G."/>
            <person name="Elaine Epperson L."/>
            <person name="Hasan N.A."/>
            <person name="Jackson M."/>
            <person name="Iwen P.C."/>
            <person name="Salfinger M."/>
            <person name="Strong M."/>
        </authorList>
    </citation>
    <scope>NUCLEOTIDE SEQUENCE [LARGE SCALE GENOMIC DNA]</scope>
    <source>
        <strain evidence="2 3">ATCC BAA-2683</strain>
    </source>
</reference>
<dbReference type="EMBL" id="PPEA01000616">
    <property type="protein sequence ID" value="PQM45567.1"/>
    <property type="molecule type" value="Genomic_DNA"/>
</dbReference>
<name>A0A2S8BFW3_9MYCO</name>
<accession>A0A2S8BFW3</accession>
<proteinExistence type="predicted"/>
<evidence type="ECO:0000256" key="1">
    <source>
        <dbReference type="SAM" id="MobiDB-lite"/>
    </source>
</evidence>
<feature type="compositionally biased region" description="Basic and acidic residues" evidence="1">
    <location>
        <begin position="1"/>
        <end position="11"/>
    </location>
</feature>
<feature type="region of interest" description="Disordered" evidence="1">
    <location>
        <begin position="1"/>
        <end position="62"/>
    </location>
</feature>
<dbReference type="AlphaFoldDB" id="A0A2S8BFW3"/>
<evidence type="ECO:0000313" key="2">
    <source>
        <dbReference type="EMBL" id="PQM45567.1"/>
    </source>
</evidence>
<organism evidence="2 3">
    <name type="scientific">Mycobacterium talmoniae</name>
    <dbReference type="NCBI Taxonomy" id="1858794"/>
    <lineage>
        <taxon>Bacteria</taxon>
        <taxon>Bacillati</taxon>
        <taxon>Actinomycetota</taxon>
        <taxon>Actinomycetes</taxon>
        <taxon>Mycobacteriales</taxon>
        <taxon>Mycobacteriaceae</taxon>
        <taxon>Mycobacterium</taxon>
    </lineage>
</organism>
<sequence length="62" mass="6594">MRIREDTRDRFSSTLSRYRPGNRPRESTLKVPTPMMASARSAGSSGGCATPLLSSGPPATAV</sequence>
<evidence type="ECO:0000313" key="3">
    <source>
        <dbReference type="Proteomes" id="UP000238296"/>
    </source>
</evidence>
<comment type="caution">
    <text evidence="2">The sequence shown here is derived from an EMBL/GenBank/DDBJ whole genome shotgun (WGS) entry which is preliminary data.</text>
</comment>
<gene>
    <name evidence="2" type="ORF">C1Y40_04277</name>
</gene>
<dbReference type="Proteomes" id="UP000238296">
    <property type="component" value="Unassembled WGS sequence"/>
</dbReference>